<evidence type="ECO:0000259" key="2">
    <source>
        <dbReference type="Pfam" id="PF14244"/>
    </source>
</evidence>
<sequence>MVEVTSSSSKNTAAQVEQIDASHPFFLAHSDSPGMNLINTSFDGSNFGSWKRGILISLSAKNKLGFINGTCKCPENESTMYVQWRRCNDMVLSWLLNALSKEIAESVLYSQTAAELWEELEERYGQADGTKLFQLQRELNNIKQGSYAVAGYFTKLKRLWDQMKELNTFMTCNCECKCGAKTHNHKMNEDQKLIQFLMGLNESFNAIRGHILMMKPLPSASQAYSICMHEESQRQVHSNTQVSTDSTAFLASARSPQKWTPSKKNSENRRGQQSGVLDGKRTDLYCRYCKKTNHVKDNCYKLIGYPPHYQFNKQKKGENSDSYAHVVNSDEVFNSGNGGNNLEKLRKSHLLIKEQCDKVAQVFQSMQGGDSGSAHSEACASANLAGTTTAPSMKKEPLFGEANAGLYVMKRNTSQKYLASRHPLISVQHSNVVANVPSPLYSASYPQSVYPSTLCQNVLNS</sequence>
<feature type="domain" description="Retrotransposon Copia-like N-terminal" evidence="2">
    <location>
        <begin position="29"/>
        <end position="74"/>
    </location>
</feature>
<protein>
    <recommendedName>
        <fullName evidence="2">Retrotransposon Copia-like N-terminal domain-containing protein</fullName>
    </recommendedName>
</protein>
<dbReference type="Pfam" id="PF14244">
    <property type="entry name" value="Retrotran_gag_3"/>
    <property type="match status" value="1"/>
</dbReference>
<organism evidence="3">
    <name type="scientific">Solanum chilense</name>
    <name type="common">Tomato</name>
    <name type="synonym">Lycopersicon chilense</name>
    <dbReference type="NCBI Taxonomy" id="4083"/>
    <lineage>
        <taxon>Eukaryota</taxon>
        <taxon>Viridiplantae</taxon>
        <taxon>Streptophyta</taxon>
        <taxon>Embryophyta</taxon>
        <taxon>Tracheophyta</taxon>
        <taxon>Spermatophyta</taxon>
        <taxon>Magnoliopsida</taxon>
        <taxon>eudicotyledons</taxon>
        <taxon>Gunneridae</taxon>
        <taxon>Pentapetalae</taxon>
        <taxon>asterids</taxon>
        <taxon>lamiids</taxon>
        <taxon>Solanales</taxon>
        <taxon>Solanaceae</taxon>
        <taxon>Solanoideae</taxon>
        <taxon>Solaneae</taxon>
        <taxon>Solanum</taxon>
        <taxon>Solanum subgen. Lycopersicon</taxon>
    </lineage>
</organism>
<dbReference type="EMBL" id="RXGB01028198">
    <property type="protein sequence ID" value="TMW81216.1"/>
    <property type="molecule type" value="Genomic_DNA"/>
</dbReference>
<feature type="non-terminal residue" evidence="3">
    <location>
        <position position="461"/>
    </location>
</feature>
<reference evidence="3" key="1">
    <citation type="submission" date="2019-05" db="EMBL/GenBank/DDBJ databases">
        <title>The de novo reference genome and transcriptome assemblies of the wild tomato species Solanum chilense.</title>
        <authorList>
            <person name="Stam R."/>
            <person name="Nosenko T."/>
            <person name="Hoerger A.C."/>
            <person name="Stephan W."/>
            <person name="Seidel M.A."/>
            <person name="Kuhn J.M.M."/>
            <person name="Haberer G."/>
            <person name="Tellier A."/>
        </authorList>
    </citation>
    <scope>NUCLEOTIDE SEQUENCE</scope>
    <source>
        <tissue evidence="3">Mature leaves</tissue>
    </source>
</reference>
<evidence type="ECO:0000256" key="1">
    <source>
        <dbReference type="SAM" id="MobiDB-lite"/>
    </source>
</evidence>
<dbReference type="AlphaFoldDB" id="A0A6N2AG70"/>
<dbReference type="InterPro" id="IPR029472">
    <property type="entry name" value="Copia-like_N"/>
</dbReference>
<dbReference type="PANTHER" id="PTHR37610:SF6">
    <property type="entry name" value="GAG-POLYPEPTIDE OF LTR COPIA-TYPE-RELATED"/>
    <property type="match status" value="1"/>
</dbReference>
<name>A0A6N2AG70_SOLCI</name>
<feature type="region of interest" description="Disordered" evidence="1">
    <location>
        <begin position="250"/>
        <end position="276"/>
    </location>
</feature>
<comment type="caution">
    <text evidence="3">The sequence shown here is derived from an EMBL/GenBank/DDBJ whole genome shotgun (WGS) entry which is preliminary data.</text>
</comment>
<dbReference type="PANTHER" id="PTHR37610">
    <property type="entry name" value="CCHC-TYPE DOMAIN-CONTAINING PROTEIN"/>
    <property type="match status" value="1"/>
</dbReference>
<proteinExistence type="predicted"/>
<accession>A0A6N2AG70</accession>
<feature type="compositionally biased region" description="Polar residues" evidence="1">
    <location>
        <begin position="250"/>
        <end position="263"/>
    </location>
</feature>
<evidence type="ECO:0000313" key="3">
    <source>
        <dbReference type="EMBL" id="TMW81216.1"/>
    </source>
</evidence>
<gene>
    <name evidence="3" type="ORF">EJD97_011121</name>
</gene>